<feature type="chain" id="PRO_5001781197" description="DUF2380 domain-containing protein" evidence="2">
    <location>
        <begin position="24"/>
        <end position="484"/>
    </location>
</feature>
<evidence type="ECO:0008006" key="5">
    <source>
        <dbReference type="Google" id="ProtNLM"/>
    </source>
</evidence>
<reference evidence="3 4" key="1">
    <citation type="submission" date="2014-07" db="EMBL/GenBank/DDBJ databases">
        <title>Draft Genome Sequence of Gephyronic Acid Producer, Cystobacter violaceus Strain Cb vi76.</title>
        <authorList>
            <person name="Stevens D.C."/>
            <person name="Young J."/>
            <person name="Carmichael R."/>
            <person name="Tan J."/>
            <person name="Taylor R.E."/>
        </authorList>
    </citation>
    <scope>NUCLEOTIDE SEQUENCE [LARGE SCALE GENOMIC DNA]</scope>
    <source>
        <strain evidence="3 4">Cb vi76</strain>
    </source>
</reference>
<dbReference type="Proteomes" id="UP000028547">
    <property type="component" value="Unassembled WGS sequence"/>
</dbReference>
<feature type="region of interest" description="Disordered" evidence="1">
    <location>
        <begin position="40"/>
        <end position="60"/>
    </location>
</feature>
<sequence>MRTMRTRHWVVWFALSVLSTGCASLTPPPGRGTHLRYSPHGAAVTMGSPRSSGDTGGSAHVGDAAELARRSALAAHLSFAGALGEVSRSTRRISSELSRLKTSSGLVGHYRRVFVPFVDHASQQLRWMETGLAMATHLSTLASEMEDPDMRLALLRLGGPRLQSALLGSLLLSVWLDLLLLADVVLTQCPSYSVERLAGEMDQLWTMLGPAMTALASLEPVQVDAAAADLPALVGHLTGEFAVTRERALKSGENLQKILLVKDLIESLATASVMKMALPRMWGPATSATLGVGLMVGADGVMMGTRLVVSAEWVEMMRRLVQAGVISLPAVSAAVRIHAGQLLMSESKRDLPRGVRQALGDGPEVGAMRETGRTGAGMAEPPRHHVLPQEFREWFEQRGFTGDMRIDKFCVRLEVARHQAIHGGGNWRLGRTWPGEWNQMIMKALRRAETRAGQMLTPREILKVVAEYMTDYGISMNFTSCGGR</sequence>
<proteinExistence type="predicted"/>
<dbReference type="AlphaFoldDB" id="A0A084SFN8"/>
<dbReference type="PROSITE" id="PS51257">
    <property type="entry name" value="PROKAR_LIPOPROTEIN"/>
    <property type="match status" value="1"/>
</dbReference>
<protein>
    <recommendedName>
        <fullName evidence="5">DUF2380 domain-containing protein</fullName>
    </recommendedName>
</protein>
<dbReference type="Pfam" id="PF09533">
    <property type="entry name" value="DUF2380"/>
    <property type="match status" value="1"/>
</dbReference>
<accession>A0A084SFN8</accession>
<comment type="caution">
    <text evidence="3">The sequence shown here is derived from an EMBL/GenBank/DDBJ whole genome shotgun (WGS) entry which is preliminary data.</text>
</comment>
<name>A0A084SFN8_9BACT</name>
<evidence type="ECO:0000256" key="2">
    <source>
        <dbReference type="SAM" id="SignalP"/>
    </source>
</evidence>
<evidence type="ECO:0000256" key="1">
    <source>
        <dbReference type="SAM" id="MobiDB-lite"/>
    </source>
</evidence>
<dbReference type="EMBL" id="JPMI01000389">
    <property type="protein sequence ID" value="KFA87273.1"/>
    <property type="molecule type" value="Genomic_DNA"/>
</dbReference>
<keyword evidence="2" id="KW-0732">Signal</keyword>
<organism evidence="3 4">
    <name type="scientific">Archangium violaceum Cb vi76</name>
    <dbReference type="NCBI Taxonomy" id="1406225"/>
    <lineage>
        <taxon>Bacteria</taxon>
        <taxon>Pseudomonadati</taxon>
        <taxon>Myxococcota</taxon>
        <taxon>Myxococcia</taxon>
        <taxon>Myxococcales</taxon>
        <taxon>Cystobacterineae</taxon>
        <taxon>Archangiaceae</taxon>
        <taxon>Archangium</taxon>
    </lineage>
</organism>
<evidence type="ECO:0000313" key="4">
    <source>
        <dbReference type="Proteomes" id="UP000028547"/>
    </source>
</evidence>
<dbReference type="InterPro" id="IPR011755">
    <property type="entry name" value="CHP02269_MYXXA"/>
</dbReference>
<evidence type="ECO:0000313" key="3">
    <source>
        <dbReference type="EMBL" id="KFA87273.1"/>
    </source>
</evidence>
<feature type="signal peptide" evidence="2">
    <location>
        <begin position="1"/>
        <end position="23"/>
    </location>
</feature>
<gene>
    <name evidence="3" type="ORF">Q664_48850</name>
</gene>